<evidence type="ECO:0000256" key="1">
    <source>
        <dbReference type="ARBA" id="ARBA00022729"/>
    </source>
</evidence>
<proteinExistence type="predicted"/>
<dbReference type="SUPFAM" id="SSF89392">
    <property type="entry name" value="Prokaryotic lipoproteins and lipoprotein localization factors"/>
    <property type="match status" value="1"/>
</dbReference>
<evidence type="ECO:0000313" key="5">
    <source>
        <dbReference type="Proteomes" id="UP000494115"/>
    </source>
</evidence>
<organism evidence="4 5">
    <name type="scientific">Pararobbsia alpina</name>
    <dbReference type="NCBI Taxonomy" id="621374"/>
    <lineage>
        <taxon>Bacteria</taxon>
        <taxon>Pseudomonadati</taxon>
        <taxon>Pseudomonadota</taxon>
        <taxon>Betaproteobacteria</taxon>
        <taxon>Burkholderiales</taxon>
        <taxon>Burkholderiaceae</taxon>
        <taxon>Pararobbsia</taxon>
    </lineage>
</organism>
<dbReference type="EMBL" id="CADIKM010000041">
    <property type="protein sequence ID" value="CAB3801239.1"/>
    <property type="molecule type" value="Genomic_DNA"/>
</dbReference>
<name>A0A6S7C4J8_9BURK</name>
<dbReference type="Proteomes" id="UP000494115">
    <property type="component" value="Unassembled WGS sequence"/>
</dbReference>
<reference evidence="4 5" key="1">
    <citation type="submission" date="2020-04" db="EMBL/GenBank/DDBJ databases">
        <authorList>
            <person name="De Canck E."/>
        </authorList>
    </citation>
    <scope>NUCLEOTIDE SEQUENCE [LARGE SCALE GENOMIC DNA]</scope>
    <source>
        <strain evidence="4 5">LMG 28138</strain>
    </source>
</reference>
<feature type="compositionally biased region" description="Low complexity" evidence="2">
    <location>
        <begin position="39"/>
        <end position="50"/>
    </location>
</feature>
<dbReference type="AlphaFoldDB" id="A0A6S7C4J8"/>
<accession>A0A6S7C4J8</accession>
<evidence type="ECO:0000256" key="3">
    <source>
        <dbReference type="SAM" id="SignalP"/>
    </source>
</evidence>
<dbReference type="Pfam" id="PF09865">
    <property type="entry name" value="DUF2092"/>
    <property type="match status" value="1"/>
</dbReference>
<dbReference type="InterPro" id="IPR019207">
    <property type="entry name" value="DUF2092"/>
</dbReference>
<evidence type="ECO:0008006" key="6">
    <source>
        <dbReference type="Google" id="ProtNLM"/>
    </source>
</evidence>
<dbReference type="RefSeq" id="WP_281362458.1">
    <property type="nucleotide sequence ID" value="NZ_CADIKM010000041.1"/>
</dbReference>
<evidence type="ECO:0000313" key="4">
    <source>
        <dbReference type="EMBL" id="CAB3801239.1"/>
    </source>
</evidence>
<feature type="chain" id="PRO_5028974255" description="DUF2092 domain-containing protein" evidence="3">
    <location>
        <begin position="31"/>
        <end position="286"/>
    </location>
</feature>
<protein>
    <recommendedName>
        <fullName evidence="6">DUF2092 domain-containing protein</fullName>
    </recommendedName>
</protein>
<dbReference type="Gene3D" id="2.50.20.10">
    <property type="entry name" value="Lipoprotein localisation LolA/LolB/LppX"/>
    <property type="match status" value="1"/>
</dbReference>
<keyword evidence="5" id="KW-1185">Reference proteome</keyword>
<gene>
    <name evidence="4" type="ORF">LMG28138_04978</name>
</gene>
<evidence type="ECO:0000256" key="2">
    <source>
        <dbReference type="SAM" id="MobiDB-lite"/>
    </source>
</evidence>
<feature type="region of interest" description="Disordered" evidence="2">
    <location>
        <begin position="28"/>
        <end position="50"/>
    </location>
</feature>
<dbReference type="InterPro" id="IPR029046">
    <property type="entry name" value="LolA/LolB/LppX"/>
</dbReference>
<keyword evidence="1 3" id="KW-0732">Signal</keyword>
<sequence length="286" mass="31055">MRLTIEAWRCAARALCVAAFVLTAAPTAHSAPPQKESAARAPAAEPETASQAQARAILMNMAEFLGGMPRFRVSLRAGYDAVQPSGQKIEFGENRTVTLSRPDRLRVEGERSDGAKTLTVFTGKEIVLVDLARKVYATAAQPGTLDDTVVYFVRDLGMRLPLAAMLLSRLPAEFQNRVRSVDYVEKTSIYGIASHHLAARTDTVDFQVWVADGDKPLPVRIVLTYKAEAGQPQFWAEFSNWNLAPEIDDVTFSAQVPDGLQKVAFAAQLPRVSPVAGKASGKKGAK</sequence>
<feature type="signal peptide" evidence="3">
    <location>
        <begin position="1"/>
        <end position="30"/>
    </location>
</feature>